<evidence type="ECO:0000259" key="6">
    <source>
        <dbReference type="PROSITE" id="PS51718"/>
    </source>
</evidence>
<reference evidence="7 8" key="1">
    <citation type="submission" date="2023-09" db="EMBL/GenBank/DDBJ databases">
        <authorList>
            <person name="Wang M."/>
        </authorList>
    </citation>
    <scope>NUCLEOTIDE SEQUENCE [LARGE SCALE GENOMIC DNA]</scope>
    <source>
        <strain evidence="7">GT-2023</strain>
        <tissue evidence="7">Liver</tissue>
    </source>
</reference>
<comment type="caution">
    <text evidence="7">The sequence shown here is derived from an EMBL/GenBank/DDBJ whole genome shotgun (WGS) entry which is preliminary data.</text>
</comment>
<accession>A0ABR3M6V6</accession>
<evidence type="ECO:0000256" key="2">
    <source>
        <dbReference type="ARBA" id="ARBA00022490"/>
    </source>
</evidence>
<dbReference type="Gene3D" id="1.20.120.1240">
    <property type="entry name" value="Dynamin, middle domain"/>
    <property type="match status" value="1"/>
</dbReference>
<keyword evidence="4" id="KW-0342">GTP-binding</keyword>
<dbReference type="InterPro" id="IPR003130">
    <property type="entry name" value="GED"/>
</dbReference>
<dbReference type="Pfam" id="PF01031">
    <property type="entry name" value="Dynamin_M"/>
    <property type="match status" value="1"/>
</dbReference>
<dbReference type="Pfam" id="PF02212">
    <property type="entry name" value="GED"/>
    <property type="match status" value="1"/>
</dbReference>
<dbReference type="PANTHER" id="PTHR11566:SF199">
    <property type="entry name" value="INTERFERON-INDUCED GTP-BINDING PROTEIN MXC-RELATED"/>
    <property type="match status" value="1"/>
</dbReference>
<keyword evidence="3" id="KW-0547">Nucleotide-binding</keyword>
<protein>
    <submittedName>
        <fullName evidence="7">Uncharacterized protein</fullName>
    </submittedName>
</protein>
<dbReference type="Proteomes" id="UP001558613">
    <property type="component" value="Unassembled WGS sequence"/>
</dbReference>
<dbReference type="SMART" id="SM00302">
    <property type="entry name" value="GED"/>
    <property type="match status" value="1"/>
</dbReference>
<dbReference type="Pfam" id="PF00350">
    <property type="entry name" value="Dynamin_N"/>
    <property type="match status" value="1"/>
</dbReference>
<dbReference type="InterPro" id="IPR001401">
    <property type="entry name" value="Dynamin_GTPase"/>
</dbReference>
<evidence type="ECO:0000259" key="5">
    <source>
        <dbReference type="PROSITE" id="PS51388"/>
    </source>
</evidence>
<keyword evidence="2" id="KW-0963">Cytoplasm</keyword>
<dbReference type="PROSITE" id="PS51388">
    <property type="entry name" value="GED"/>
    <property type="match status" value="1"/>
</dbReference>
<evidence type="ECO:0000313" key="8">
    <source>
        <dbReference type="Proteomes" id="UP001558613"/>
    </source>
</evidence>
<dbReference type="PROSITE" id="PS51718">
    <property type="entry name" value="G_DYNAMIN_2"/>
    <property type="match status" value="1"/>
</dbReference>
<evidence type="ECO:0000256" key="1">
    <source>
        <dbReference type="ARBA" id="ARBA00004496"/>
    </source>
</evidence>
<feature type="domain" description="GED" evidence="5">
    <location>
        <begin position="530"/>
        <end position="620"/>
    </location>
</feature>
<evidence type="ECO:0000256" key="3">
    <source>
        <dbReference type="ARBA" id="ARBA00022741"/>
    </source>
</evidence>
<evidence type="ECO:0000256" key="4">
    <source>
        <dbReference type="ARBA" id="ARBA00023134"/>
    </source>
</evidence>
<dbReference type="EMBL" id="JAYMGO010000015">
    <property type="protein sequence ID" value="KAL1260837.1"/>
    <property type="molecule type" value="Genomic_DNA"/>
</dbReference>
<gene>
    <name evidence="7" type="ORF">QQF64_008664</name>
</gene>
<feature type="domain" description="Dynamin-type G" evidence="6">
    <location>
        <begin position="33"/>
        <end position="306"/>
    </location>
</feature>
<organism evidence="7 8">
    <name type="scientific">Cirrhinus molitorella</name>
    <name type="common">mud carp</name>
    <dbReference type="NCBI Taxonomy" id="172907"/>
    <lineage>
        <taxon>Eukaryota</taxon>
        <taxon>Metazoa</taxon>
        <taxon>Chordata</taxon>
        <taxon>Craniata</taxon>
        <taxon>Vertebrata</taxon>
        <taxon>Euteleostomi</taxon>
        <taxon>Actinopterygii</taxon>
        <taxon>Neopterygii</taxon>
        <taxon>Teleostei</taxon>
        <taxon>Ostariophysi</taxon>
        <taxon>Cypriniformes</taxon>
        <taxon>Cyprinidae</taxon>
        <taxon>Labeoninae</taxon>
        <taxon>Labeonini</taxon>
        <taxon>Cirrhinus</taxon>
    </lineage>
</organism>
<keyword evidence="8" id="KW-1185">Reference proteome</keyword>
<name>A0ABR3M6V6_9TELE</name>
<dbReference type="PRINTS" id="PR00195">
    <property type="entry name" value="DYNAMIN"/>
</dbReference>
<dbReference type="SMART" id="SM00053">
    <property type="entry name" value="DYNc"/>
    <property type="match status" value="1"/>
</dbReference>
<sequence>MSKISCLSQLYDKKVLPCIDLVDSLRSLGLEKDLNLPAIAVIGDQSSGKSSVLEALSGVALPRGPGIVTRCPLVLKLRKIKNDKIWHGLLSYKDHTTPLKDPAEIENAVLYAQRVLAGDGEGISHEMITLEIQSCTVPDLTLIDLPGIARVATANQPKDIDKQIKDLIKKYIERQETISLVVVPANIDIATTEALQMASNVDSTGERTLGILTKPDLVDKGMEETVVRTVNNEVIKLTKGYMIVKCRGQNDINDKLDLAKALENERKFFEEHPHFSSLLEEEKATIPCLAGRLTKELCEHIIKTLPDLQKQLDVKLEKTYVALEALGDAVPLDEYEKIKFLVMKIRQFNDALENVKRVEEDVKKPHIRVFSKIREEFQSWKNGMFAKTNKTEDTLRVEVAEYVRTHRGKELPGFSNYKTFESIVKEYIEDLEEPALKMLKDVTGIVRSSVDHIVNTHFNSLPDLVRAASEQTDGILDKEFQKAEEKIHSQFEMEKIVYSQDDLYSNQLYNVKRKSTAGQGLLAASVIPDVRDMAYHLISYLTITSERLANQVPLIVHYHMLDQYISQLQSAMLLKIGENNADMLLQEDPDVARKRKELREQLMRLKTAGIALSKHMHSEGRTVTSRQGLWFESMLTIKLGKAPLSL</sequence>
<dbReference type="Gene3D" id="3.40.50.300">
    <property type="entry name" value="P-loop containing nucleotide triphosphate hydrolases"/>
    <property type="match status" value="1"/>
</dbReference>
<dbReference type="InterPro" id="IPR020850">
    <property type="entry name" value="GED_dom"/>
</dbReference>
<proteinExistence type="predicted"/>
<dbReference type="InterPro" id="IPR030381">
    <property type="entry name" value="G_DYNAMIN_dom"/>
</dbReference>
<dbReference type="SUPFAM" id="SSF52540">
    <property type="entry name" value="P-loop containing nucleoside triphosphate hydrolases"/>
    <property type="match status" value="1"/>
</dbReference>
<dbReference type="InterPro" id="IPR027417">
    <property type="entry name" value="P-loop_NTPase"/>
</dbReference>
<evidence type="ECO:0000313" key="7">
    <source>
        <dbReference type="EMBL" id="KAL1260837.1"/>
    </source>
</evidence>
<dbReference type="InterPro" id="IPR022812">
    <property type="entry name" value="Dynamin"/>
</dbReference>
<dbReference type="PANTHER" id="PTHR11566">
    <property type="entry name" value="DYNAMIN"/>
    <property type="match status" value="1"/>
</dbReference>
<dbReference type="InterPro" id="IPR045063">
    <property type="entry name" value="Dynamin_N"/>
</dbReference>
<dbReference type="CDD" id="cd08771">
    <property type="entry name" value="DLP_1"/>
    <property type="match status" value="1"/>
</dbReference>
<dbReference type="InterPro" id="IPR000375">
    <property type="entry name" value="Dynamin_stalk"/>
</dbReference>
<comment type="subcellular location">
    <subcellularLocation>
        <location evidence="1">Cytoplasm</location>
    </subcellularLocation>
</comment>